<dbReference type="GO" id="GO:0006887">
    <property type="term" value="P:exocytosis"/>
    <property type="evidence" value="ECO:0007669"/>
    <property type="project" value="UniProtKB-KW"/>
</dbReference>
<dbReference type="Proteomes" id="UP000750711">
    <property type="component" value="Unassembled WGS sequence"/>
</dbReference>
<evidence type="ECO:0000256" key="3">
    <source>
        <dbReference type="ARBA" id="ARBA00022483"/>
    </source>
</evidence>
<evidence type="ECO:0000313" key="7">
    <source>
        <dbReference type="EMBL" id="KAH0552867.1"/>
    </source>
</evidence>
<evidence type="ECO:0000313" key="8">
    <source>
        <dbReference type="Proteomes" id="UP000750711"/>
    </source>
</evidence>
<evidence type="ECO:0000256" key="2">
    <source>
        <dbReference type="ARBA" id="ARBA00022448"/>
    </source>
</evidence>
<feature type="region of interest" description="Disordered" evidence="5">
    <location>
        <begin position="1"/>
        <end position="104"/>
    </location>
</feature>
<evidence type="ECO:0000256" key="4">
    <source>
        <dbReference type="RuleBase" id="RU365069"/>
    </source>
</evidence>
<dbReference type="GO" id="GO:0015031">
    <property type="term" value="P:protein transport"/>
    <property type="evidence" value="ECO:0007669"/>
    <property type="project" value="UniProtKB-KW"/>
</dbReference>
<keyword evidence="2 4" id="KW-0813">Transport</keyword>
<organism evidence="7 8">
    <name type="scientific">Trichoglossum hirsutum</name>
    <dbReference type="NCBI Taxonomy" id="265104"/>
    <lineage>
        <taxon>Eukaryota</taxon>
        <taxon>Fungi</taxon>
        <taxon>Dikarya</taxon>
        <taxon>Ascomycota</taxon>
        <taxon>Pezizomycotina</taxon>
        <taxon>Geoglossomycetes</taxon>
        <taxon>Geoglossales</taxon>
        <taxon>Geoglossaceae</taxon>
        <taxon>Trichoglossum</taxon>
    </lineage>
</organism>
<evidence type="ECO:0000259" key="6">
    <source>
        <dbReference type="Pfam" id="PF15469"/>
    </source>
</evidence>
<feature type="domain" description="Exocyst complex component EXOC2/Sec5 N-terminal" evidence="6">
    <location>
        <begin position="98"/>
        <end position="1006"/>
    </location>
</feature>
<keyword evidence="4" id="KW-0653">Protein transport</keyword>
<comment type="caution">
    <text evidence="7">The sequence shown here is derived from an EMBL/GenBank/DDBJ whole genome shotgun (WGS) entry which is preliminary data.</text>
</comment>
<dbReference type="GO" id="GO:0006893">
    <property type="term" value="P:Golgi to plasma membrane transport"/>
    <property type="evidence" value="ECO:0007669"/>
    <property type="project" value="UniProtKB-UniRule"/>
</dbReference>
<sequence>MAELDRSVLRHYNLSTSCPTEWPTEKDHSDASDDESPLPRPSPGSSRPINPKDKALFDRSKTKRYSVLERNTRQRRFQEPELGVGGSGDRSAVQGDEPDPLGAPDSVVRILRQRGLPVDEDAQLRNRFLLSSPTFSPSLYLSKVHPNDSTQALLQGLEFLSRSIDQKSASLKMLVESNFERFVRAKSTIDGVYTEMRNQGTGPEKEKRLSQLGGRSSGQFAANNTPSSPGFGSNKPLPSVKKKNALTPENEYSVAGIKASLEEAVTRAEDVWGPALNGRERGESLKTVLSVVEKYRGVLEVGGQMADCIKRRDYETLVEEYTKARKYVDEVKLLYRNAQDTRIPLSDAQVHQIIITARMWADVGEQLETFKRETWKRLVGIQTNIRGTAGSSGQTEEYMELISILLELGVEDNPIWVWLLSRYDYLKNKIGSTAGRAKVDIEVHRRRLANGDKPSNHTVAFHLRSSIRRELQEKTRSLDTAEVIELWDRIYSSLNTMLALQGGLLGDVIDFWETAQAFIEGKTQKTLPVGIDGQSRKHHHLSADGTRDLQKGAIELVDLIRDNVFSLFAEPPIDNLPLLKSMQTDSDLPPLPLTSLGEAWEKFAFWPPYSNSLSGVHYLSKILILIGSAASEMGAMSPVGKGSSTVDKLRSLVGGARERAVQAICAAWNRDAENCKLLEDWTRAADKQDLTKMPSHFMAFESAILGGMQKILYISEAMTKPGSADVVTPPPAKLLQLVRSQFVTSLYKALSGMVENAERPIKGGEDGGLVDDGLASPITREKPSSMTAHSVNASDRNVRMLLTLSNLHFLRTDVVPNLTSQFENAFSVKLTDETQTIRDVLSQIDARLFQSFTKPTIASLSQIVSTGILSPSWAPAGGRPTEVRPYIYQALLVLVMAHTQISTTSPSLTPRILSHLLEQLSRELLDAFRQRPRYSLAALMQATLDVEFVAQSLAHYTTDLASDLQNQIYLELDRGTDNDARMRLQSELPEMRNILKLLRESTRAEL</sequence>
<feature type="compositionally biased region" description="Polar residues" evidence="5">
    <location>
        <begin position="213"/>
        <end position="231"/>
    </location>
</feature>
<keyword evidence="8" id="KW-1185">Reference proteome</keyword>
<dbReference type="PANTHER" id="PTHR13043:SF1">
    <property type="entry name" value="EXOCYST COMPLEX COMPONENT 2"/>
    <property type="match status" value="1"/>
</dbReference>
<dbReference type="Pfam" id="PF15469">
    <property type="entry name" value="Sec5"/>
    <property type="match status" value="1"/>
</dbReference>
<feature type="region of interest" description="Disordered" evidence="5">
    <location>
        <begin position="194"/>
        <end position="242"/>
    </location>
</feature>
<protein>
    <recommendedName>
        <fullName evidence="4">Exocyst complex component SEC5</fullName>
    </recommendedName>
</protein>
<name>A0A9P8L764_9PEZI</name>
<dbReference type="InterPro" id="IPR039481">
    <property type="entry name" value="EXOC2/Sec5_N_dom"/>
</dbReference>
<feature type="compositionally biased region" description="Basic and acidic residues" evidence="5">
    <location>
        <begin position="50"/>
        <end position="79"/>
    </location>
</feature>
<evidence type="ECO:0000256" key="5">
    <source>
        <dbReference type="SAM" id="MobiDB-lite"/>
    </source>
</evidence>
<dbReference type="InterPro" id="IPR029175">
    <property type="entry name" value="EXOC2/Sec5"/>
</dbReference>
<proteinExistence type="inferred from homology"/>
<dbReference type="PANTHER" id="PTHR13043">
    <property type="entry name" value="EXOCYST COMPLEX COMPONENT SEC5"/>
    <property type="match status" value="1"/>
</dbReference>
<comment type="subunit">
    <text evidence="4">Component of the exocyst complex.</text>
</comment>
<comment type="function">
    <text evidence="4">Component of the exocyst complex involved in the docking of exocytic vesicles with fusion sites on the plasma membrane.</text>
</comment>
<dbReference type="EMBL" id="JAGHQM010001735">
    <property type="protein sequence ID" value="KAH0552867.1"/>
    <property type="molecule type" value="Genomic_DNA"/>
</dbReference>
<keyword evidence="3 4" id="KW-0268">Exocytosis</keyword>
<reference evidence="7" key="1">
    <citation type="submission" date="2021-03" db="EMBL/GenBank/DDBJ databases">
        <title>Comparative genomics and phylogenomic investigation of the class Geoglossomycetes provide insights into ecological specialization and systematics.</title>
        <authorList>
            <person name="Melie T."/>
            <person name="Pirro S."/>
            <person name="Miller A.N."/>
            <person name="Quandt A."/>
        </authorList>
    </citation>
    <scope>NUCLEOTIDE SEQUENCE</scope>
    <source>
        <strain evidence="7">CAQ_001_2017</strain>
    </source>
</reference>
<comment type="similarity">
    <text evidence="1 4">Belongs to the SEC5 family.</text>
</comment>
<accession>A0A9P8L764</accession>
<dbReference type="GO" id="GO:0000145">
    <property type="term" value="C:exocyst"/>
    <property type="evidence" value="ECO:0007669"/>
    <property type="project" value="UniProtKB-UniRule"/>
</dbReference>
<dbReference type="AlphaFoldDB" id="A0A9P8L764"/>
<gene>
    <name evidence="7" type="ORF">GP486_006933</name>
</gene>
<evidence type="ECO:0000256" key="1">
    <source>
        <dbReference type="ARBA" id="ARBA00010578"/>
    </source>
</evidence>